<dbReference type="PANTHER" id="PTHR43261:SF6">
    <property type="entry name" value="ELONGATION FACTOR G-LIKE PROTEIN"/>
    <property type="match status" value="1"/>
</dbReference>
<dbReference type="InterPro" id="IPR027417">
    <property type="entry name" value="P-loop_NTPase"/>
</dbReference>
<dbReference type="InterPro" id="IPR035647">
    <property type="entry name" value="EFG_III/V"/>
</dbReference>
<evidence type="ECO:0000313" key="8">
    <source>
        <dbReference type="EMBL" id="BCU07705.1"/>
    </source>
</evidence>
<dbReference type="InterPro" id="IPR000795">
    <property type="entry name" value="T_Tr_GTP-bd_dom"/>
</dbReference>
<evidence type="ECO:0000256" key="2">
    <source>
        <dbReference type="ARBA" id="ARBA00022741"/>
    </source>
</evidence>
<keyword evidence="2" id="KW-0547">Nucleotide-binding</keyword>
<reference evidence="8 9" key="1">
    <citation type="submission" date="2021-04" db="EMBL/GenBank/DDBJ databases">
        <title>Complete genome sequencing of Allochromatium tepidum strain NZ.</title>
        <authorList>
            <person name="Tsukatani Y."/>
            <person name="Mori H."/>
        </authorList>
    </citation>
    <scope>NUCLEOTIDE SEQUENCE [LARGE SCALE GENOMIC DNA]</scope>
    <source>
        <strain evidence="8 9">NZ</strain>
    </source>
</reference>
<dbReference type="Gene3D" id="3.30.70.870">
    <property type="entry name" value="Elongation Factor G (Translational Gtpase), domain 3"/>
    <property type="match status" value="1"/>
</dbReference>
<dbReference type="InterPro" id="IPR035649">
    <property type="entry name" value="EFG_V"/>
</dbReference>
<dbReference type="CDD" id="cd03713">
    <property type="entry name" value="EFG_mtEFG_C"/>
    <property type="match status" value="1"/>
</dbReference>
<dbReference type="InterPro" id="IPR005517">
    <property type="entry name" value="Transl_elong_EFG/EF2_IV"/>
</dbReference>
<dbReference type="Gene3D" id="2.40.30.10">
    <property type="entry name" value="Translation factors"/>
    <property type="match status" value="1"/>
</dbReference>
<dbReference type="InterPro" id="IPR009000">
    <property type="entry name" value="Transl_B-barrel_sf"/>
</dbReference>
<dbReference type="InterPro" id="IPR020568">
    <property type="entry name" value="Ribosomal_Su5_D2-typ_SF"/>
</dbReference>
<evidence type="ECO:0000256" key="6">
    <source>
        <dbReference type="ARBA" id="ARBA00024731"/>
    </source>
</evidence>
<dbReference type="SUPFAM" id="SSF50447">
    <property type="entry name" value="Translation proteins"/>
    <property type="match status" value="1"/>
</dbReference>
<evidence type="ECO:0000256" key="3">
    <source>
        <dbReference type="ARBA" id="ARBA00022768"/>
    </source>
</evidence>
<comment type="function">
    <text evidence="6">Catalyzes the GTP-dependent ribosomal translocation step during translation elongation. During this step, the ribosome changes from the pre-translocational (PRE) to the post-translocational (POST) state as the newly formed A-site-bound peptidyl-tRNA and P-site-bound deacylated tRNA move to the P and E sites, respectively. Catalyzes the coordinated movement of the two tRNA molecules, the mRNA and conformational changes in the ribosome.</text>
</comment>
<dbReference type="GO" id="GO:0003746">
    <property type="term" value="F:translation elongation factor activity"/>
    <property type="evidence" value="ECO:0007669"/>
    <property type="project" value="UniProtKB-KW"/>
</dbReference>
<dbReference type="InterPro" id="IPR053905">
    <property type="entry name" value="EF-G-like_DII"/>
</dbReference>
<dbReference type="Pfam" id="PF22042">
    <property type="entry name" value="EF-G_D2"/>
    <property type="match status" value="1"/>
</dbReference>
<evidence type="ECO:0000256" key="4">
    <source>
        <dbReference type="ARBA" id="ARBA00022917"/>
    </source>
</evidence>
<dbReference type="InterPro" id="IPR047872">
    <property type="entry name" value="EFG_IV"/>
</dbReference>
<dbReference type="Proteomes" id="UP000680679">
    <property type="component" value="Chromosome"/>
</dbReference>
<dbReference type="Gene3D" id="3.30.70.240">
    <property type="match status" value="1"/>
</dbReference>
<dbReference type="Pfam" id="PF03764">
    <property type="entry name" value="EFG_IV"/>
    <property type="match status" value="1"/>
</dbReference>
<dbReference type="PANTHER" id="PTHR43261">
    <property type="entry name" value="TRANSLATION ELONGATION FACTOR G-RELATED"/>
    <property type="match status" value="1"/>
</dbReference>
<dbReference type="SUPFAM" id="SSF54211">
    <property type="entry name" value="Ribosomal protein S5 domain 2-like"/>
    <property type="match status" value="1"/>
</dbReference>
<organism evidence="8 9">
    <name type="scientific">Allochromatium tepidum</name>
    <dbReference type="NCBI Taxonomy" id="553982"/>
    <lineage>
        <taxon>Bacteria</taxon>
        <taxon>Pseudomonadati</taxon>
        <taxon>Pseudomonadota</taxon>
        <taxon>Gammaproteobacteria</taxon>
        <taxon>Chromatiales</taxon>
        <taxon>Chromatiaceae</taxon>
        <taxon>Allochromatium</taxon>
    </lineage>
</organism>
<dbReference type="InterPro" id="IPR041095">
    <property type="entry name" value="EFG_II"/>
</dbReference>
<keyword evidence="4" id="KW-0648">Protein biosynthesis</keyword>
<dbReference type="InterPro" id="IPR000640">
    <property type="entry name" value="EFG_V-like"/>
</dbReference>
<dbReference type="EMBL" id="AP024563">
    <property type="protein sequence ID" value="BCU07705.1"/>
    <property type="molecule type" value="Genomic_DNA"/>
</dbReference>
<dbReference type="InterPro" id="IPR005225">
    <property type="entry name" value="Small_GTP-bd"/>
</dbReference>
<proteinExistence type="predicted"/>
<accession>A0ABM7QPT2</accession>
<dbReference type="SMART" id="SM00838">
    <property type="entry name" value="EFG_C"/>
    <property type="match status" value="1"/>
</dbReference>
<dbReference type="NCBIfam" id="NF009381">
    <property type="entry name" value="PRK12740.1-5"/>
    <property type="match status" value="1"/>
</dbReference>
<name>A0ABM7QPT2_9GAMM</name>
<dbReference type="Gene3D" id="3.30.230.10">
    <property type="match status" value="1"/>
</dbReference>
<evidence type="ECO:0000256" key="1">
    <source>
        <dbReference type="ARBA" id="ARBA00017872"/>
    </source>
</evidence>
<dbReference type="Pfam" id="PF00009">
    <property type="entry name" value="GTP_EFTU"/>
    <property type="match status" value="1"/>
</dbReference>
<dbReference type="SUPFAM" id="SSF54980">
    <property type="entry name" value="EF-G C-terminal domain-like"/>
    <property type="match status" value="2"/>
</dbReference>
<protein>
    <recommendedName>
        <fullName evidence="1">Elongation factor G</fullName>
    </recommendedName>
</protein>
<feature type="domain" description="Tr-type G" evidence="7">
    <location>
        <begin position="40"/>
        <end position="297"/>
    </location>
</feature>
<dbReference type="InterPro" id="IPR014721">
    <property type="entry name" value="Ribsml_uS5_D2-typ_fold_subgr"/>
</dbReference>
<dbReference type="PROSITE" id="PS51722">
    <property type="entry name" value="G_TR_2"/>
    <property type="match status" value="1"/>
</dbReference>
<dbReference type="Pfam" id="PF00679">
    <property type="entry name" value="EFG_C"/>
    <property type="match status" value="1"/>
</dbReference>
<dbReference type="Pfam" id="PF14492">
    <property type="entry name" value="EFG_III"/>
    <property type="match status" value="1"/>
</dbReference>
<dbReference type="SMART" id="SM00889">
    <property type="entry name" value="EFG_IV"/>
    <property type="match status" value="1"/>
</dbReference>
<dbReference type="CDD" id="cd04170">
    <property type="entry name" value="EF-G_bact"/>
    <property type="match status" value="1"/>
</dbReference>
<evidence type="ECO:0000313" key="9">
    <source>
        <dbReference type="Proteomes" id="UP000680679"/>
    </source>
</evidence>
<keyword evidence="9" id="KW-1185">Reference proteome</keyword>
<sequence length="714" mass="77806">MSKYNFDSFGRTPLGACSLKRPDFHSSATTGSKMSDYNAEDVRNIALVGHAGSGKTTLVEALLAATGVINVPGNVTKGTTVCDFDPMEKELQHSLDAAITSFTTSGKHINLIDTPGYPDFLGRSLSVLPAVETAALVINAQAGIESMTTRLMKAADNRHLCRLIIVNQIDAEHVDLAQVTEQIRETFGPECLPINLPADGGKRVVDCFFQPSGGPTDFSSVEEAHSRIIDQVVEVDEDLMALYLEQGQELQPEQLHAPFEAALREAHLMPICYVSAQTGAGIPELLEIMARLMPNPAEGNPPPFLKGEGAAMEPVRVSPDPALHAVAHVFKILNDPYRGKIGIFRVHQGRITPASQLFVGDARKPFKVNHLYRVHGNDLIEVDEGVPGDILAVTRVDDIHFDAVLHDSHDEDHFHLTTMECPIPLFGLAINTSKRGDEQKLTDALNKLRSEDPCFHIEHNAGANETVVRGLGEAHLKVVLRRLTEQFHIDVETRPPSIPYRETIMGQAEGHHRHKKQTGGAGQFGEVYLRVEPKARGTGFEFVDAVVGGAIPGNFIPSIEKGVRQVLEEGVVAGYPLQDIRVTVYDGKYHPVDSKDIAFATAGRKAFIDAVLKAQPVILEPIVKIRITAQDSAMGDLAGDLSSRRGRINGSESKSRGRVVIEGEVPLAELEGYDARLKSLTGGEGTYGIELSHYDPVPGNIQKQMMDAYQRSED</sequence>
<keyword evidence="5" id="KW-0342">GTP-binding</keyword>
<dbReference type="CDD" id="cd01434">
    <property type="entry name" value="EFG_mtEFG1_IV"/>
    <property type="match status" value="1"/>
</dbReference>
<dbReference type="Gene3D" id="3.40.50.300">
    <property type="entry name" value="P-loop containing nucleotide triphosphate hydrolases"/>
    <property type="match status" value="1"/>
</dbReference>
<dbReference type="NCBIfam" id="TIGR00231">
    <property type="entry name" value="small_GTP"/>
    <property type="match status" value="1"/>
</dbReference>
<evidence type="ECO:0000256" key="5">
    <source>
        <dbReference type="ARBA" id="ARBA00023134"/>
    </source>
</evidence>
<gene>
    <name evidence="8" type="ORF">Atep_23820</name>
</gene>
<evidence type="ECO:0000259" key="7">
    <source>
        <dbReference type="PROSITE" id="PS51722"/>
    </source>
</evidence>
<dbReference type="SUPFAM" id="SSF52540">
    <property type="entry name" value="P-loop containing nucleoside triphosphate hydrolases"/>
    <property type="match status" value="1"/>
</dbReference>
<dbReference type="NCBIfam" id="NF009891">
    <property type="entry name" value="PRK13351.1-1"/>
    <property type="match status" value="1"/>
</dbReference>
<keyword evidence="3 8" id="KW-0251">Elongation factor</keyword>
<dbReference type="PRINTS" id="PR00315">
    <property type="entry name" value="ELONGATNFCT"/>
</dbReference>